<protein>
    <submittedName>
        <fullName evidence="10">EmrB/QacA family drug resistance transporter</fullName>
    </submittedName>
</protein>
<dbReference type="InterPro" id="IPR036259">
    <property type="entry name" value="MFS_trans_sf"/>
</dbReference>
<feature type="domain" description="Major facilitator superfamily (MFS) profile" evidence="9">
    <location>
        <begin position="41"/>
        <end position="505"/>
    </location>
</feature>
<dbReference type="EMBL" id="BMDW01000001">
    <property type="protein sequence ID" value="GGA35129.1"/>
    <property type="molecule type" value="Genomic_DNA"/>
</dbReference>
<dbReference type="NCBIfam" id="TIGR00711">
    <property type="entry name" value="efflux_EmrB"/>
    <property type="match status" value="1"/>
</dbReference>
<keyword evidence="3" id="KW-1003">Cell membrane</keyword>
<evidence type="ECO:0000256" key="6">
    <source>
        <dbReference type="ARBA" id="ARBA00023136"/>
    </source>
</evidence>
<comment type="subcellular location">
    <subcellularLocation>
        <location evidence="1">Cell membrane</location>
        <topology evidence="1">Multi-pass membrane protein</topology>
    </subcellularLocation>
</comment>
<keyword evidence="6 8" id="KW-0472">Membrane</keyword>
<evidence type="ECO:0000256" key="1">
    <source>
        <dbReference type="ARBA" id="ARBA00004651"/>
    </source>
</evidence>
<feature type="transmembrane region" description="Helical" evidence="8">
    <location>
        <begin position="164"/>
        <end position="183"/>
    </location>
</feature>
<dbReference type="RefSeq" id="WP_188444890.1">
    <property type="nucleotide sequence ID" value="NZ_BMDW01000001.1"/>
</dbReference>
<dbReference type="PROSITE" id="PS50850">
    <property type="entry name" value="MFS"/>
    <property type="match status" value="1"/>
</dbReference>
<evidence type="ECO:0000256" key="8">
    <source>
        <dbReference type="SAM" id="Phobius"/>
    </source>
</evidence>
<dbReference type="InterPro" id="IPR011701">
    <property type="entry name" value="MFS"/>
</dbReference>
<feature type="transmembrane region" description="Helical" evidence="8">
    <location>
        <begin position="393"/>
        <end position="416"/>
    </location>
</feature>
<name>A0ABQ1G1A3_9SPHN</name>
<keyword evidence="11" id="KW-1185">Reference proteome</keyword>
<feature type="transmembrane region" description="Helical" evidence="8">
    <location>
        <begin position="195"/>
        <end position="215"/>
    </location>
</feature>
<reference evidence="11" key="1">
    <citation type="journal article" date="2019" name="Int. J. Syst. Evol. Microbiol.">
        <title>The Global Catalogue of Microorganisms (GCM) 10K type strain sequencing project: providing services to taxonomists for standard genome sequencing and annotation.</title>
        <authorList>
            <consortium name="The Broad Institute Genomics Platform"/>
            <consortium name="The Broad Institute Genome Sequencing Center for Infectious Disease"/>
            <person name="Wu L."/>
            <person name="Ma J."/>
        </authorList>
    </citation>
    <scope>NUCLEOTIDE SEQUENCE [LARGE SCALE GENOMIC DNA]</scope>
    <source>
        <strain evidence="11">CGMCC 1.10106</strain>
    </source>
</reference>
<feature type="transmembrane region" description="Helical" evidence="8">
    <location>
        <begin position="106"/>
        <end position="126"/>
    </location>
</feature>
<gene>
    <name evidence="10" type="ORF">GCM10011395_01840</name>
</gene>
<evidence type="ECO:0000313" key="10">
    <source>
        <dbReference type="EMBL" id="GGA35129.1"/>
    </source>
</evidence>
<keyword evidence="5 8" id="KW-1133">Transmembrane helix</keyword>
<feature type="transmembrane region" description="Helical" evidence="8">
    <location>
        <begin position="327"/>
        <end position="348"/>
    </location>
</feature>
<dbReference type="Pfam" id="PF07690">
    <property type="entry name" value="MFS_1"/>
    <property type="match status" value="1"/>
</dbReference>
<feature type="transmembrane region" description="Helical" evidence="8">
    <location>
        <begin position="360"/>
        <end position="381"/>
    </location>
</feature>
<evidence type="ECO:0000256" key="4">
    <source>
        <dbReference type="ARBA" id="ARBA00022692"/>
    </source>
</evidence>
<dbReference type="InterPro" id="IPR004638">
    <property type="entry name" value="EmrB-like"/>
</dbReference>
<evidence type="ECO:0000256" key="7">
    <source>
        <dbReference type="SAM" id="MobiDB-lite"/>
    </source>
</evidence>
<feature type="transmembrane region" description="Helical" evidence="8">
    <location>
        <begin position="40"/>
        <end position="59"/>
    </location>
</feature>
<organism evidence="10 11">
    <name type="scientific">Sphingomonas psychrolutea</name>
    <dbReference type="NCBI Taxonomy" id="1259676"/>
    <lineage>
        <taxon>Bacteria</taxon>
        <taxon>Pseudomonadati</taxon>
        <taxon>Pseudomonadota</taxon>
        <taxon>Alphaproteobacteria</taxon>
        <taxon>Sphingomonadales</taxon>
        <taxon>Sphingomonadaceae</taxon>
        <taxon>Sphingomonas</taxon>
    </lineage>
</organism>
<evidence type="ECO:0000256" key="3">
    <source>
        <dbReference type="ARBA" id="ARBA00022475"/>
    </source>
</evidence>
<keyword evidence="2" id="KW-0813">Transport</keyword>
<accession>A0ABQ1G1A3</accession>
<feature type="region of interest" description="Disordered" evidence="7">
    <location>
        <begin position="1"/>
        <end position="23"/>
    </location>
</feature>
<dbReference type="PANTHER" id="PTHR23501:SF174">
    <property type="entry name" value="MULTIDRUG EXPORT PROTEIN EMRB-RELATED"/>
    <property type="match status" value="1"/>
</dbReference>
<evidence type="ECO:0000256" key="5">
    <source>
        <dbReference type="ARBA" id="ARBA00022989"/>
    </source>
</evidence>
<dbReference type="CDD" id="cd17503">
    <property type="entry name" value="MFS_LmrB_MDR_like"/>
    <property type="match status" value="1"/>
</dbReference>
<feature type="transmembrane region" description="Helical" evidence="8">
    <location>
        <begin position="227"/>
        <end position="244"/>
    </location>
</feature>
<evidence type="ECO:0000259" key="9">
    <source>
        <dbReference type="PROSITE" id="PS50850"/>
    </source>
</evidence>
<dbReference type="Gene3D" id="1.20.1250.20">
    <property type="entry name" value="MFS general substrate transporter like domains"/>
    <property type="match status" value="1"/>
</dbReference>
<dbReference type="Gene3D" id="1.20.1720.10">
    <property type="entry name" value="Multidrug resistance protein D"/>
    <property type="match status" value="1"/>
</dbReference>
<keyword evidence="4 8" id="KW-0812">Transmembrane</keyword>
<feature type="compositionally biased region" description="Basic and acidic residues" evidence="7">
    <location>
        <begin position="7"/>
        <end position="16"/>
    </location>
</feature>
<feature type="transmembrane region" description="Helical" evidence="8">
    <location>
        <begin position="132"/>
        <end position="152"/>
    </location>
</feature>
<sequence length="539" mass="58032">MATANPSDREEADRLARTPSTEEAVPFEERAALSTRNRPLLTIGVMAATIMQILDSTIVNVALRDMTASLGATADTITWVLTSYIVASAVAIPLTGWLADRIGSRNLFLGAVVGFVIASMLCGLATNLPEMVVFRILQGIAAAFMNPLSQTVMMDINPRSKQAAAMSIWGMGIMVGPILGPVIGGWLTDNYDWRWCFYVNVPIGAVCFAILWTLLPSRKITRRGFDLFGFATLAVAISVFQLMLDRGQTQDWFSSWEVWTEGMVALGAGWLFLVQLLTAKNPMFDRALFLNRNLLTGIGFMLVIGVLMTATIALLPPMLQTLYGYPVLDAGILLMPRGIGIVGSMFVAGQLMKRQVDPRFLVGGGLLIAAWSLYDMTGWTIEMDARPFVVTGFIQGIGLGLVFIPLNIMAFGTLSPHYRTEASSLMNLSRNIGGSVGISVVTALLARNIQTSHAELAQHIPDPGLVANDPVASSITGGSTDAVLAIADAMVNAQAAMIAYLDDFKLMMILTLCAVPLVLLLQRPAPPKPGDEPIHVAVD</sequence>
<feature type="transmembrane region" description="Helical" evidence="8">
    <location>
        <begin position="79"/>
        <end position="99"/>
    </location>
</feature>
<proteinExistence type="predicted"/>
<dbReference type="SUPFAM" id="SSF103473">
    <property type="entry name" value="MFS general substrate transporter"/>
    <property type="match status" value="1"/>
</dbReference>
<dbReference type="PANTHER" id="PTHR23501">
    <property type="entry name" value="MAJOR FACILITATOR SUPERFAMILY"/>
    <property type="match status" value="1"/>
</dbReference>
<dbReference type="PRINTS" id="PR01036">
    <property type="entry name" value="TCRTETB"/>
</dbReference>
<comment type="caution">
    <text evidence="10">The sequence shown here is derived from an EMBL/GenBank/DDBJ whole genome shotgun (WGS) entry which is preliminary data.</text>
</comment>
<evidence type="ECO:0000256" key="2">
    <source>
        <dbReference type="ARBA" id="ARBA00022448"/>
    </source>
</evidence>
<evidence type="ECO:0000313" key="11">
    <source>
        <dbReference type="Proteomes" id="UP000618591"/>
    </source>
</evidence>
<dbReference type="InterPro" id="IPR020846">
    <property type="entry name" value="MFS_dom"/>
</dbReference>
<feature type="transmembrane region" description="Helical" evidence="8">
    <location>
        <begin position="256"/>
        <end position="274"/>
    </location>
</feature>
<feature type="transmembrane region" description="Helical" evidence="8">
    <location>
        <begin position="294"/>
        <end position="315"/>
    </location>
</feature>
<dbReference type="Proteomes" id="UP000618591">
    <property type="component" value="Unassembled WGS sequence"/>
</dbReference>